<dbReference type="Proteomes" id="UP000218231">
    <property type="component" value="Unassembled WGS sequence"/>
</dbReference>
<name>A0A2A2KKU8_9BILA</name>
<organism evidence="1 2">
    <name type="scientific">Diploscapter pachys</name>
    <dbReference type="NCBI Taxonomy" id="2018661"/>
    <lineage>
        <taxon>Eukaryota</taxon>
        <taxon>Metazoa</taxon>
        <taxon>Ecdysozoa</taxon>
        <taxon>Nematoda</taxon>
        <taxon>Chromadorea</taxon>
        <taxon>Rhabditida</taxon>
        <taxon>Rhabditina</taxon>
        <taxon>Rhabditomorpha</taxon>
        <taxon>Rhabditoidea</taxon>
        <taxon>Rhabditidae</taxon>
        <taxon>Diploscapter</taxon>
    </lineage>
</organism>
<gene>
    <name evidence="1" type="ORF">WR25_20234</name>
</gene>
<evidence type="ECO:0000313" key="2">
    <source>
        <dbReference type="Proteomes" id="UP000218231"/>
    </source>
</evidence>
<evidence type="ECO:0000313" key="1">
    <source>
        <dbReference type="EMBL" id="PAV74666.1"/>
    </source>
</evidence>
<protein>
    <submittedName>
        <fullName evidence="1">Uncharacterized protein</fullName>
    </submittedName>
</protein>
<keyword evidence="2" id="KW-1185">Reference proteome</keyword>
<accession>A0A2A2KKU8</accession>
<dbReference type="EMBL" id="LIAE01008304">
    <property type="protein sequence ID" value="PAV74665.1"/>
    <property type="molecule type" value="Genomic_DNA"/>
</dbReference>
<dbReference type="AlphaFoldDB" id="A0A2A2KKU8"/>
<dbReference type="EMBL" id="LIAE01008304">
    <property type="protein sequence ID" value="PAV74666.1"/>
    <property type="molecule type" value="Genomic_DNA"/>
</dbReference>
<proteinExistence type="predicted"/>
<sequence length="100" mass="11287">MVKVLVLVFIDGNNVKKLSVEIPENSKVDVLVAKALEKLASAGFETDSLSISDLLFNDPDFGELVSVDHPFSEQKIECDKFELKLEKKKEVSRYEYHSLV</sequence>
<comment type="caution">
    <text evidence="1">The sequence shown here is derived from an EMBL/GenBank/DDBJ whole genome shotgun (WGS) entry which is preliminary data.</text>
</comment>
<reference evidence="1 2" key="1">
    <citation type="journal article" date="2017" name="Curr. Biol.">
        <title>Genome architecture and evolution of a unichromosomal asexual nematode.</title>
        <authorList>
            <person name="Fradin H."/>
            <person name="Zegar C."/>
            <person name="Gutwein M."/>
            <person name="Lucas J."/>
            <person name="Kovtun M."/>
            <person name="Corcoran D."/>
            <person name="Baugh L.R."/>
            <person name="Kiontke K."/>
            <person name="Gunsalus K."/>
            <person name="Fitch D.H."/>
            <person name="Piano F."/>
        </authorList>
    </citation>
    <scope>NUCLEOTIDE SEQUENCE [LARGE SCALE GENOMIC DNA]</scope>
    <source>
        <strain evidence="1">PF1309</strain>
    </source>
</reference>